<feature type="transmembrane region" description="Helical" evidence="2">
    <location>
        <begin position="145"/>
        <end position="174"/>
    </location>
</feature>
<dbReference type="GeneID" id="35766690"/>
<evidence type="ECO:0000313" key="6">
    <source>
        <dbReference type="Proteomes" id="UP000269148"/>
    </source>
</evidence>
<feature type="transmembrane region" description="Helical" evidence="2">
    <location>
        <begin position="107"/>
        <end position="125"/>
    </location>
</feature>
<feature type="transmembrane region" description="Helical" evidence="2">
    <location>
        <begin position="186"/>
        <end position="217"/>
    </location>
</feature>
<dbReference type="STRING" id="1346.BMF34_09825"/>
<feature type="transmembrane region" description="Helical" evidence="2">
    <location>
        <begin position="82"/>
        <end position="101"/>
    </location>
</feature>
<dbReference type="Proteomes" id="UP000269148">
    <property type="component" value="Unassembled WGS sequence"/>
</dbReference>
<feature type="transmembrane region" description="Helical" evidence="2">
    <location>
        <begin position="379"/>
        <end position="401"/>
    </location>
</feature>
<feature type="transmembrane region" description="Helical" evidence="2">
    <location>
        <begin position="315"/>
        <end position="332"/>
    </location>
</feature>
<feature type="region of interest" description="Disordered" evidence="1">
    <location>
        <begin position="1"/>
        <end position="23"/>
    </location>
</feature>
<gene>
    <name evidence="4" type="ORF">DIY07_10065</name>
    <name evidence="3" type="ORF">DQ08_09880</name>
</gene>
<dbReference type="Proteomes" id="UP000025245">
    <property type="component" value="Chromosome"/>
</dbReference>
<sequence length="519" mass="59118">MTHFNEETLSERDNSEYNDGPRLHTSKYETKVPSLHKIHIMLLSLAVALLSVANPLLTDAANSLQSQNLYVGMMLTKGQIPYSDVFSTGGMLYFVLIALSYKLGTSLFLVVVQAFCFYMTGIYFYKLINYFTASQKVSSAFSLLYYLFSFALGFGGLYSIQFALPFVMMSLWFLTKYFVNLVKDEAFILFGFSGAMAMLIEPQAMLFWLLAAVTIIIYNIKEKHIARGFYQLLAAILGMLFVFYTAGYFILNLQILGPYFAQAVKYQFTYFASGNLSLAYSVLYYLVLALGLGLLTGPIYVIGHLKNAEDRMVKALLVLLVVFYLLLALLSQDMQSYHLLPVLPFALILTALPIAEKFLGQFDRLTHRRSKVKKGTSRVISLFLSRHLFLPIVLLLLSLFLPVKNYLTQFQLNHTRQEVATYIAKETKESDRIFVWDDNARIYLSSQRKVASQFPSADVNLKKESHQKILEDELLQKSAAYIVINKNKKMPDKVTKIIEKNYKIDKTSNLSPFLILKVN</sequence>
<dbReference type="AlphaFoldDB" id="A0A3L8GA59"/>
<dbReference type="EMBL" id="CP007586">
    <property type="protein sequence ID" value="AHY16726.1"/>
    <property type="molecule type" value="Genomic_DNA"/>
</dbReference>
<feature type="transmembrane region" description="Helical" evidence="2">
    <location>
        <begin position="38"/>
        <end position="61"/>
    </location>
</feature>
<dbReference type="KEGG" id="sio:DW64_09865"/>
<evidence type="ECO:0000256" key="1">
    <source>
        <dbReference type="SAM" id="MobiDB-lite"/>
    </source>
</evidence>
<proteinExistence type="predicted"/>
<evidence type="ECO:0000256" key="2">
    <source>
        <dbReference type="SAM" id="Phobius"/>
    </source>
</evidence>
<organism evidence="4 6">
    <name type="scientific">Streptococcus iniae</name>
    <name type="common">Streptococcus shiloi</name>
    <dbReference type="NCBI Taxonomy" id="1346"/>
    <lineage>
        <taxon>Bacteria</taxon>
        <taxon>Bacillati</taxon>
        <taxon>Bacillota</taxon>
        <taxon>Bacilli</taxon>
        <taxon>Lactobacillales</taxon>
        <taxon>Streptococcaceae</taxon>
        <taxon>Streptococcus</taxon>
    </lineage>
</organism>
<keyword evidence="2" id="KW-1133">Transmembrane helix</keyword>
<dbReference type="OrthoDB" id="2243499at2"/>
<reference evidence="3 5" key="1">
    <citation type="journal article" date="2014" name="Genome Announc.">
        <title>Complete Genome Sequence of a Virulent Strain, Streptococcus iniae ISET0901, Isolated from Diseased Tilapia.</title>
        <authorList>
            <person name="Pridgeon J.W."/>
            <person name="Zhang D."/>
            <person name="Zhang L."/>
        </authorList>
    </citation>
    <scope>NUCLEOTIDE SEQUENCE [LARGE SCALE GENOMIC DNA]</scope>
    <source>
        <strain evidence="3 5">ISET0901</strain>
    </source>
</reference>
<evidence type="ECO:0000313" key="3">
    <source>
        <dbReference type="EMBL" id="AHY16726.1"/>
    </source>
</evidence>
<dbReference type="RefSeq" id="WP_003100414.1">
    <property type="nucleotide sequence ID" value="NZ_CP010783.1"/>
</dbReference>
<protein>
    <submittedName>
        <fullName evidence="4">DUF2079 domain-containing protein</fullName>
    </submittedName>
    <submittedName>
        <fullName evidence="3">Membrane protein</fullName>
    </submittedName>
</protein>
<dbReference type="EMBL" id="QLQD01000084">
    <property type="protein sequence ID" value="RLU54656.1"/>
    <property type="molecule type" value="Genomic_DNA"/>
</dbReference>
<dbReference type="KEGG" id="siz:SI82_09790"/>
<keyword evidence="5" id="KW-1185">Reference proteome</keyword>
<evidence type="ECO:0000313" key="4">
    <source>
        <dbReference type="EMBL" id="RLU54656.1"/>
    </source>
</evidence>
<name>A0A3L8GA59_STRIN</name>
<reference evidence="4 6" key="2">
    <citation type="submission" date="2018-06" db="EMBL/GenBank/DDBJ databases">
        <title>Mutators as drivers of adaptation in pathogenic bacteria and a risk factor for host jumps and vaccine escape.</title>
        <authorList>
            <person name="Barnes A.C."/>
            <person name="Silayeva O."/>
        </authorList>
    </citation>
    <scope>NUCLEOTIDE SEQUENCE [LARGE SCALE GENOMIC DNA]</scope>
    <source>
        <strain evidence="4 6">QMA0445</strain>
    </source>
</reference>
<keyword evidence="2" id="KW-0812">Transmembrane</keyword>
<dbReference type="KEGG" id="siq:DQ08_09880"/>
<evidence type="ECO:0000313" key="5">
    <source>
        <dbReference type="Proteomes" id="UP000025245"/>
    </source>
</evidence>
<feature type="transmembrane region" description="Helical" evidence="2">
    <location>
        <begin position="338"/>
        <end position="359"/>
    </location>
</feature>
<feature type="transmembrane region" description="Helical" evidence="2">
    <location>
        <begin position="229"/>
        <end position="251"/>
    </location>
</feature>
<keyword evidence="2" id="KW-0472">Membrane</keyword>
<feature type="transmembrane region" description="Helical" evidence="2">
    <location>
        <begin position="282"/>
        <end position="303"/>
    </location>
</feature>
<accession>A0A3L8GA59</accession>